<dbReference type="RefSeq" id="WP_005602167.1">
    <property type="nucleotide sequence ID" value="NZ_GG663522.1"/>
</dbReference>
<gene>
    <name evidence="1" type="ORF">BUTYVIB_00950</name>
</gene>
<keyword evidence="2" id="KW-1185">Reference proteome</keyword>
<comment type="caution">
    <text evidence="1">The sequence shown here is derived from an EMBL/GenBank/DDBJ whole genome shotgun (WGS) entry which is preliminary data.</text>
</comment>
<organism evidence="1 2">
    <name type="scientific">Eshraghiella crossota DSM 2876</name>
    <dbReference type="NCBI Taxonomy" id="511680"/>
    <lineage>
        <taxon>Bacteria</taxon>
        <taxon>Bacillati</taxon>
        <taxon>Bacillota</taxon>
        <taxon>Clostridia</taxon>
        <taxon>Lachnospirales</taxon>
        <taxon>Lachnospiraceae</taxon>
        <taxon>Eshraghiella</taxon>
    </lineage>
</organism>
<evidence type="ECO:0000313" key="2">
    <source>
        <dbReference type="Proteomes" id="UP000006238"/>
    </source>
</evidence>
<protein>
    <submittedName>
        <fullName evidence="1">Uncharacterized protein</fullName>
    </submittedName>
</protein>
<dbReference type="EMBL" id="ABWN01000023">
    <property type="protein sequence ID" value="EFF68866.1"/>
    <property type="molecule type" value="Genomic_DNA"/>
</dbReference>
<accession>D4RYP2</accession>
<sequence length="79" mass="9254">MFYGKLADRVRYFKEDAKGVESMCKAIEEMRNQEREEVTREFVVRMIRDGETSVEKMARYSGLSLDEVKEIVKQEAVLA</sequence>
<evidence type="ECO:0000313" key="1">
    <source>
        <dbReference type="EMBL" id="EFF68866.1"/>
    </source>
</evidence>
<proteinExistence type="predicted"/>
<dbReference type="Proteomes" id="UP000006238">
    <property type="component" value="Unassembled WGS sequence"/>
</dbReference>
<name>D4RYP2_9FIRM</name>
<reference evidence="1 2" key="1">
    <citation type="submission" date="2010-02" db="EMBL/GenBank/DDBJ databases">
        <authorList>
            <person name="Weinstock G."/>
            <person name="Sodergren E."/>
            <person name="Clifton S."/>
            <person name="Fulton L."/>
            <person name="Fulton B."/>
            <person name="Courtney L."/>
            <person name="Fronick C."/>
            <person name="Harrison M."/>
            <person name="Strong C."/>
            <person name="Farmer C."/>
            <person name="Delahaunty K."/>
            <person name="Markovic C."/>
            <person name="Hall O."/>
            <person name="Minx P."/>
            <person name="Tomlinson C."/>
            <person name="Mitreva M."/>
            <person name="Nelson J."/>
            <person name="Hou S."/>
            <person name="Wollam A."/>
            <person name="Pepin K.H."/>
            <person name="Johnson M."/>
            <person name="Bhonagiri V."/>
            <person name="Zhang X."/>
            <person name="Suruliraj S."/>
            <person name="Warren W."/>
            <person name="Chinwalla A."/>
            <person name="Mardis E.R."/>
            <person name="Wilson R.K."/>
        </authorList>
    </citation>
    <scope>NUCLEOTIDE SEQUENCE [LARGE SCALE GENOMIC DNA]</scope>
    <source>
        <strain evidence="1 2">DSM 2876</strain>
    </source>
</reference>
<dbReference type="HOGENOM" id="CLU_192905_0_0_9"/>
<dbReference type="AlphaFoldDB" id="D4RYP2"/>
<dbReference type="GeneID" id="98918826"/>